<evidence type="ECO:0000259" key="1">
    <source>
        <dbReference type="PROSITE" id="PS51462"/>
    </source>
</evidence>
<keyword evidence="3" id="KW-1185">Reference proteome</keyword>
<sequence length="147" mass="17075">MYPRAKSLGIILKDNKILVEERKGKHSTGNGLYYRLIGGTIEFGECSKDTIIREFKEETALDIEIIDYIVCLENIFNIEDNIGHEIIQIYLVEFKDQMQYQKESFKIVEGSKITYAKWISLTDIFRGKIILYPNGLNEVLKNNFNSL</sequence>
<dbReference type="RefSeq" id="WP_336498415.1">
    <property type="nucleotide sequence ID" value="NZ_JBAWSY010000012.1"/>
</dbReference>
<evidence type="ECO:0000313" key="3">
    <source>
        <dbReference type="Proteomes" id="UP001364890"/>
    </source>
</evidence>
<protein>
    <submittedName>
        <fullName evidence="2">NUDIX hydrolase</fullName>
    </submittedName>
</protein>
<accession>A0ABU8F758</accession>
<dbReference type="CDD" id="cd04688">
    <property type="entry name" value="NUDIX_Hydrolase"/>
    <property type="match status" value="1"/>
</dbReference>
<gene>
    <name evidence="2" type="ORF">WAX74_14600</name>
</gene>
<reference evidence="2 3" key="1">
    <citation type="submission" date="2024-01" db="EMBL/GenBank/DDBJ databases">
        <title>Seven novel Bacillus-like species.</title>
        <authorList>
            <person name="Liu G."/>
        </authorList>
    </citation>
    <scope>NUCLEOTIDE SEQUENCE [LARGE SCALE GENOMIC DNA]</scope>
    <source>
        <strain evidence="2 3">FJAT-51614</strain>
    </source>
</reference>
<comment type="caution">
    <text evidence="2">The sequence shown here is derived from an EMBL/GenBank/DDBJ whole genome shotgun (WGS) entry which is preliminary data.</text>
</comment>
<feature type="domain" description="Nudix hydrolase" evidence="1">
    <location>
        <begin position="1"/>
        <end position="145"/>
    </location>
</feature>
<name>A0ABU8F758_9BACI</name>
<dbReference type="PANTHER" id="PTHR43736:SF2">
    <property type="entry name" value="MUTT_NUDIX FAMILY PROTEIN"/>
    <property type="match status" value="1"/>
</dbReference>
<dbReference type="Proteomes" id="UP001364890">
    <property type="component" value="Unassembled WGS sequence"/>
</dbReference>
<dbReference type="GO" id="GO:0016787">
    <property type="term" value="F:hydrolase activity"/>
    <property type="evidence" value="ECO:0007669"/>
    <property type="project" value="UniProtKB-KW"/>
</dbReference>
<dbReference type="PANTHER" id="PTHR43736">
    <property type="entry name" value="ADP-RIBOSE PYROPHOSPHATASE"/>
    <property type="match status" value="1"/>
</dbReference>
<dbReference type="SUPFAM" id="SSF55811">
    <property type="entry name" value="Nudix"/>
    <property type="match status" value="1"/>
</dbReference>
<organism evidence="2 3">
    <name type="scientific">Psychrobacillus mangrovi</name>
    <dbReference type="NCBI Taxonomy" id="3117745"/>
    <lineage>
        <taxon>Bacteria</taxon>
        <taxon>Bacillati</taxon>
        <taxon>Bacillota</taxon>
        <taxon>Bacilli</taxon>
        <taxon>Bacillales</taxon>
        <taxon>Bacillaceae</taxon>
        <taxon>Psychrobacillus</taxon>
    </lineage>
</organism>
<dbReference type="EMBL" id="JBAWSY010000012">
    <property type="protein sequence ID" value="MEI4770851.1"/>
    <property type="molecule type" value="Genomic_DNA"/>
</dbReference>
<evidence type="ECO:0000313" key="2">
    <source>
        <dbReference type="EMBL" id="MEI4770851.1"/>
    </source>
</evidence>
<dbReference type="InterPro" id="IPR015797">
    <property type="entry name" value="NUDIX_hydrolase-like_dom_sf"/>
</dbReference>
<dbReference type="PROSITE" id="PS51462">
    <property type="entry name" value="NUDIX"/>
    <property type="match status" value="1"/>
</dbReference>
<dbReference type="Pfam" id="PF00293">
    <property type="entry name" value="NUDIX"/>
    <property type="match status" value="1"/>
</dbReference>
<dbReference type="Gene3D" id="3.90.79.10">
    <property type="entry name" value="Nucleoside Triphosphate Pyrophosphohydrolase"/>
    <property type="match status" value="1"/>
</dbReference>
<dbReference type="InterPro" id="IPR000086">
    <property type="entry name" value="NUDIX_hydrolase_dom"/>
</dbReference>
<keyword evidence="2" id="KW-0378">Hydrolase</keyword>
<proteinExistence type="predicted"/>